<dbReference type="Gene3D" id="1.10.150.90">
    <property type="entry name" value="Immunodeficiency lentiviruses, gag gene matrix protein p17"/>
    <property type="match status" value="1"/>
</dbReference>
<dbReference type="Gene3D" id="1.25.40.10">
    <property type="entry name" value="Tetratricopeptide repeat domain"/>
    <property type="match status" value="2"/>
</dbReference>
<dbReference type="InterPro" id="IPR011990">
    <property type="entry name" value="TPR-like_helical_dom_sf"/>
</dbReference>
<dbReference type="InterPro" id="IPR012344">
    <property type="entry name" value="Matrix_HIV/RSV_N"/>
</dbReference>
<dbReference type="Pfam" id="PF13374">
    <property type="entry name" value="TPR_10"/>
    <property type="match status" value="3"/>
</dbReference>
<evidence type="ECO:0000313" key="3">
    <source>
        <dbReference type="Proteomes" id="UP000640052"/>
    </source>
</evidence>
<organism evidence="2 3">
    <name type="scientific">Acrocarpospora phusangensis</name>
    <dbReference type="NCBI Taxonomy" id="1070424"/>
    <lineage>
        <taxon>Bacteria</taxon>
        <taxon>Bacillati</taxon>
        <taxon>Actinomycetota</taxon>
        <taxon>Actinomycetes</taxon>
        <taxon>Streptosporangiales</taxon>
        <taxon>Streptosporangiaceae</taxon>
        <taxon>Acrocarpospora</taxon>
    </lineage>
</organism>
<comment type="caution">
    <text evidence="2">The sequence shown here is derived from an EMBL/GenBank/DDBJ whole genome shotgun (WGS) entry which is preliminary data.</text>
</comment>
<dbReference type="EMBL" id="BOOA01000010">
    <property type="protein sequence ID" value="GIH23461.1"/>
    <property type="molecule type" value="Genomic_DNA"/>
</dbReference>
<dbReference type="PANTHER" id="PTHR19959">
    <property type="entry name" value="KINESIN LIGHT CHAIN"/>
    <property type="match status" value="1"/>
</dbReference>
<dbReference type="InterPro" id="IPR024983">
    <property type="entry name" value="CHAT_dom"/>
</dbReference>
<dbReference type="PANTHER" id="PTHR19959:SF119">
    <property type="entry name" value="FUNGAL LIPASE-LIKE DOMAIN-CONTAINING PROTEIN"/>
    <property type="match status" value="1"/>
</dbReference>
<dbReference type="Proteomes" id="UP000640052">
    <property type="component" value="Unassembled WGS sequence"/>
</dbReference>
<dbReference type="RefSeq" id="WP_204040273.1">
    <property type="nucleotide sequence ID" value="NZ_BOOA01000010.1"/>
</dbReference>
<proteinExistence type="predicted"/>
<dbReference type="SUPFAM" id="SSF48452">
    <property type="entry name" value="TPR-like"/>
    <property type="match status" value="1"/>
</dbReference>
<name>A0A919UJ60_9ACTN</name>
<reference evidence="2" key="1">
    <citation type="submission" date="2021-01" db="EMBL/GenBank/DDBJ databases">
        <title>Whole genome shotgun sequence of Acrocarpospora phusangensis NBRC 108782.</title>
        <authorList>
            <person name="Komaki H."/>
            <person name="Tamura T."/>
        </authorList>
    </citation>
    <scope>NUCLEOTIDE SEQUENCE</scope>
    <source>
        <strain evidence="2">NBRC 108782</strain>
    </source>
</reference>
<protein>
    <submittedName>
        <fullName evidence="2">CHAT domain-containing protein</fullName>
    </submittedName>
</protein>
<evidence type="ECO:0000259" key="1">
    <source>
        <dbReference type="Pfam" id="PF12770"/>
    </source>
</evidence>
<sequence>MGEREELLAAVRARVESVNDAQDLPVVLEPSALTAAHRLAGMMDDDDLPAHYLLGWLHWYRATAQPGDAGRPDLTAAVGMFATCFIAGVAPDDLPDDLVPFIAAQAAAVASRHLPDDAAGPEELTSAIDLWRRIVGTMPADFPRGGPLGILAGALQDRFELTGSLADLDEAVNAGRAAADATGDRQERAGHLHNLSVSLQSRFELSGADADLAEAIRSARAAVADAAAGPERASMLAALANALRLRFERHGVAADLDEAIRAGREALDAIPAWHPDRLTAVNVLAGALTERFSRTGTMPDLDAAIVSVQAAVAATPAGHPDRALYLSNLAGALNTRYQRLGTLADLNAAVDAGRAAAAATPPGHPDRAVTLNNLAGALQARFEHTGATADLDGAVHALEAAVAATSAGQPDILDNLGVVLRLRFHRTGRSEDLDAAIEASRAAVAATPADHPQRAPMLSNLGIALRSRHHHSGDPADLDGAVDAGRAAVAATPADHPQRAGMLSNLGVALLTRYERTDARADLDAAITAGRTAVEVTPADRPDRAFYLSALGAALRHRHLRTGVRADRDEAVSACALATRVTSAPASARIRAAGMAASLLGSGEPGRAADLLETAVRLLPQVVPRELERADQQYTIGGFAGLAADAAALALAARDTAAGRALSLLEMGRAVLLGQALDTRGDSGELRRRHPALAARFAELRDLLDVFPASHEATWRQPVDRHALAAEFATVLARIRALDGFADFALAPAAEDLVAQAAAGPVAVFNVSPHRSDALLVTADGISHVELPGLDHATVVRRVGEFHRALAATTDPDADRLAAQAKLRDVLGWLWDEAAGPVLGALGHHDTPPADGTWPRVWWAPGGLLGQLPVHAAGHHTDPPGGAARRTVLDRVVSSYTPTVRALGQARRNPARRSAAPKALIVAMSTTPGLPDEGRLDYVRAEAALVRTRLPASVLLAEPAAEAGRAVPTKATVLAQLPGCTVAHFACHGESHPTDPSRSRLLLRDHAEEPLTVASLASLRLDHAQLAYLSACRTAFTGAARLLDEAIHLSSACQLAGFPHVVGSLWEIDDDVAVRVAEAFYAGIVAEDGSVDAGSAACALHHAVRSIRDRFPGTPSLWAGYLHSGA</sequence>
<evidence type="ECO:0000313" key="2">
    <source>
        <dbReference type="EMBL" id="GIH23461.1"/>
    </source>
</evidence>
<gene>
    <name evidence="2" type="ORF">Aph01nite_17710</name>
</gene>
<feature type="domain" description="CHAT" evidence="1">
    <location>
        <begin position="825"/>
        <end position="1126"/>
    </location>
</feature>
<keyword evidence="3" id="KW-1185">Reference proteome</keyword>
<dbReference type="AlphaFoldDB" id="A0A919UJ60"/>
<dbReference type="Pfam" id="PF12770">
    <property type="entry name" value="CHAT"/>
    <property type="match status" value="1"/>
</dbReference>
<accession>A0A919UJ60</accession>